<keyword evidence="2" id="KW-0732">Signal</keyword>
<accession>A0A4T3F2P6</accession>
<evidence type="ECO:0000313" key="4">
    <source>
        <dbReference type="Proteomes" id="UP000309389"/>
    </source>
</evidence>
<dbReference type="OrthoDB" id="7596780at2"/>
<evidence type="ECO:0000256" key="1">
    <source>
        <dbReference type="SAM" id="MobiDB-lite"/>
    </source>
</evidence>
<name>A0A4T3F2P6_9SPHN</name>
<dbReference type="EMBL" id="SSHH01000001">
    <property type="protein sequence ID" value="TIX51496.1"/>
    <property type="molecule type" value="Genomic_DNA"/>
</dbReference>
<protein>
    <submittedName>
        <fullName evidence="3">Uncharacterized protein</fullName>
    </submittedName>
</protein>
<feature type="compositionally biased region" description="Pro residues" evidence="1">
    <location>
        <begin position="63"/>
        <end position="76"/>
    </location>
</feature>
<keyword evidence="4" id="KW-1185">Reference proteome</keyword>
<dbReference type="RefSeq" id="WP_136692282.1">
    <property type="nucleotide sequence ID" value="NZ_SSHH01000001.1"/>
</dbReference>
<proteinExistence type="predicted"/>
<sequence length="179" mass="19778">MRSITTVFGTLLGASLFITAPALAQSETAERCMALPSDSERIECLYQALLAAEEALARATPAETPPEVPAPPPLAPAAPANGLAQLGEEQIAVRQRDFSNSVEDERFEATVVDFRERVPGRMMFQLDNGQVWQQTGGDAQRLRLPRDEKIAVELWGSWSGGYRMLLKEQNLIARVERLR</sequence>
<comment type="caution">
    <text evidence="3">The sequence shown here is derived from an EMBL/GenBank/DDBJ whole genome shotgun (WGS) entry which is preliminary data.</text>
</comment>
<reference evidence="3 4" key="1">
    <citation type="submission" date="2019-04" db="EMBL/GenBank/DDBJ databases">
        <title>Altererythrobacter aquimixticola sp. nov., isolated from sediment of junction between the ocean and a freshwater spring.</title>
        <authorList>
            <person name="Yoon J.-H."/>
        </authorList>
    </citation>
    <scope>NUCLEOTIDE SEQUENCE [LARGE SCALE GENOMIC DNA]</scope>
    <source>
        <strain evidence="3 4">SSKS-13</strain>
    </source>
</reference>
<feature type="signal peptide" evidence="2">
    <location>
        <begin position="1"/>
        <end position="24"/>
    </location>
</feature>
<dbReference type="Proteomes" id="UP000309389">
    <property type="component" value="Unassembled WGS sequence"/>
</dbReference>
<evidence type="ECO:0000256" key="2">
    <source>
        <dbReference type="SAM" id="SignalP"/>
    </source>
</evidence>
<organism evidence="3 4">
    <name type="scientific">Alteraurantiacibacter aquimixticola</name>
    <dbReference type="NCBI Taxonomy" id="2489173"/>
    <lineage>
        <taxon>Bacteria</taxon>
        <taxon>Pseudomonadati</taxon>
        <taxon>Pseudomonadota</taxon>
        <taxon>Alphaproteobacteria</taxon>
        <taxon>Sphingomonadales</taxon>
        <taxon>Erythrobacteraceae</taxon>
        <taxon>Alteraurantiacibacter</taxon>
    </lineage>
</organism>
<evidence type="ECO:0000313" key="3">
    <source>
        <dbReference type="EMBL" id="TIX51496.1"/>
    </source>
</evidence>
<feature type="region of interest" description="Disordered" evidence="1">
    <location>
        <begin position="59"/>
        <end position="80"/>
    </location>
</feature>
<gene>
    <name evidence="3" type="ORF">E5222_03305</name>
</gene>
<dbReference type="AlphaFoldDB" id="A0A4T3F2P6"/>
<feature type="chain" id="PRO_5020188788" evidence="2">
    <location>
        <begin position="25"/>
        <end position="179"/>
    </location>
</feature>